<dbReference type="SUPFAM" id="SSF52172">
    <property type="entry name" value="CheY-like"/>
    <property type="match status" value="1"/>
</dbReference>
<dbReference type="Gene3D" id="2.130.10.10">
    <property type="entry name" value="YVTN repeat-like/Quinoprotein amine dehydrogenase"/>
    <property type="match status" value="3"/>
</dbReference>
<dbReference type="InterPro" id="IPR009057">
    <property type="entry name" value="Homeodomain-like_sf"/>
</dbReference>
<dbReference type="InterPro" id="IPR011006">
    <property type="entry name" value="CheY-like_superfamily"/>
</dbReference>
<evidence type="ECO:0000256" key="4">
    <source>
        <dbReference type="ARBA" id="ARBA00023163"/>
    </source>
</evidence>
<dbReference type="InterPro" id="IPR011110">
    <property type="entry name" value="Reg_prop"/>
</dbReference>
<dbReference type="InterPro" id="IPR015943">
    <property type="entry name" value="WD40/YVTN_repeat-like_dom_sf"/>
</dbReference>
<feature type="domain" description="HTH araC/xylS-type" evidence="5">
    <location>
        <begin position="1222"/>
        <end position="1321"/>
    </location>
</feature>
<dbReference type="PANTHER" id="PTHR43547:SF2">
    <property type="entry name" value="HYBRID SIGNAL TRANSDUCTION HISTIDINE KINASE C"/>
    <property type="match status" value="1"/>
</dbReference>
<dbReference type="EMBL" id="JACOOG010000001">
    <property type="protein sequence ID" value="MBC5590500.1"/>
    <property type="molecule type" value="Genomic_DNA"/>
</dbReference>
<dbReference type="Pfam" id="PF12833">
    <property type="entry name" value="HTH_18"/>
    <property type="match status" value="1"/>
</dbReference>
<dbReference type="PROSITE" id="PS01124">
    <property type="entry name" value="HTH_ARAC_FAMILY_2"/>
    <property type="match status" value="1"/>
</dbReference>
<dbReference type="PANTHER" id="PTHR43547">
    <property type="entry name" value="TWO-COMPONENT HISTIDINE KINASE"/>
    <property type="match status" value="1"/>
</dbReference>
<keyword evidence="2" id="KW-0805">Transcription regulation</keyword>
<proteinExistence type="predicted"/>
<evidence type="ECO:0000313" key="7">
    <source>
        <dbReference type="Proteomes" id="UP000600230"/>
    </source>
</evidence>
<gene>
    <name evidence="6" type="ORF">H8S53_04410</name>
</gene>
<accession>A0ABR7BYS4</accession>
<dbReference type="Gene3D" id="2.60.40.10">
    <property type="entry name" value="Immunoglobulins"/>
    <property type="match status" value="1"/>
</dbReference>
<dbReference type="SUPFAM" id="SSF46689">
    <property type="entry name" value="Homeodomain-like"/>
    <property type="match status" value="1"/>
</dbReference>
<dbReference type="Pfam" id="PF07495">
    <property type="entry name" value="Y_Y_Y"/>
    <property type="match status" value="1"/>
</dbReference>
<dbReference type="Proteomes" id="UP000600230">
    <property type="component" value="Unassembled WGS sequence"/>
</dbReference>
<evidence type="ECO:0000313" key="6">
    <source>
        <dbReference type="EMBL" id="MBC5590500.1"/>
    </source>
</evidence>
<organism evidence="6 7">
    <name type="scientific">Bacteroides parvus</name>
    <dbReference type="NCBI Taxonomy" id="2763025"/>
    <lineage>
        <taxon>Bacteria</taxon>
        <taxon>Pseudomonadati</taxon>
        <taxon>Bacteroidota</taxon>
        <taxon>Bacteroidia</taxon>
        <taxon>Bacteroidales</taxon>
        <taxon>Bacteroidaceae</taxon>
        <taxon>Bacteroides</taxon>
    </lineage>
</organism>
<dbReference type="Gene3D" id="1.10.10.60">
    <property type="entry name" value="Homeodomain-like"/>
    <property type="match status" value="1"/>
</dbReference>
<dbReference type="InterPro" id="IPR011123">
    <property type="entry name" value="Y_Y_Y"/>
</dbReference>
<dbReference type="InterPro" id="IPR013783">
    <property type="entry name" value="Ig-like_fold"/>
</dbReference>
<keyword evidence="7" id="KW-1185">Reference proteome</keyword>
<evidence type="ECO:0000256" key="2">
    <source>
        <dbReference type="ARBA" id="ARBA00023015"/>
    </source>
</evidence>
<evidence type="ECO:0000259" key="5">
    <source>
        <dbReference type="PROSITE" id="PS01124"/>
    </source>
</evidence>
<comment type="caution">
    <text evidence="6">The sequence shown here is derived from an EMBL/GenBank/DDBJ whole genome shotgun (WGS) entry which is preliminary data.</text>
</comment>
<name>A0ABR7BYS4_9BACE</name>
<dbReference type="Gene3D" id="3.40.50.2300">
    <property type="match status" value="1"/>
</dbReference>
<keyword evidence="3" id="KW-0238">DNA-binding</keyword>
<sequence length="1330" mass="153572">MLNAKRILLIYMKKYFLLIIVLLLQAVPSPAGNTVPNNTYFLSRIDHQQGLSHSAVFCFYQDSAGLMWLGTYDGVNCYDGRNMEIFRSEFSPEKTLNNNIIHAINQADNGCLWISTHLGVNRLSPTARKVVGSYEFKDYYLHSNQHGDTWIIAQDTLYFYNPRLERFVKLQAPTVSTEDMDRRSFVTPNGIFWLFPQDTGTLIQVSIDNFEKDSLSVKPTAVTSAFHPKAIRHIFYQNNCFCFIDSDHDLYLYDLSRKTKIYIRNLASLLAYGDDIEGIVPFHEDIIIAFRTHGLIRLCTSHKFEIEMIERNVRIYDIFHDPQQGILWVGTDGQGALMYSRKQDIATNLLLGSLSPNLNRQVRSIMTDTQGDLWFGTKGDGLLHISRYDEGIKPEKTEVIAPEGRQKATDYRKWEREFHVYILKQSRYYNGFWLGTGTPGLYFYSYDDHTLQQVEGHLSDTTVEVHDLHEENDSTLYISTSGSGFRKITFEGDGKLFRTKRVVPYEFFHEQKEITMFFPMTAGGDSLLWLGSRGQGIVKFNKTTDEYTVISLKSLLHKPTDDILSLHADSLGNLYVGSTSGFIILPAPTTHATPRCIDRSQGMLNDMIHGILENNHGFLWLSTNRGLVKYNPENQSFHTYYYNSGMQVGEFSDDAYYRCPYSGRLFFGGIDGLLYLKKEKDKSTPDRYPDLLLRKLSLGRRQVALSDYYTDNGKALQLPAGENSFSLTFAVPDFLSANDIEYSYRLEGYDREWSPFSNANETFYTHIPTGNYILHIKYKKDVFDNEFKYYSLPIRILPPWYLSKTACAVYVLLFLLVAGISGYAFHRKRSYRRLTTRFQRPDEPDATNMADYSRSMLDRLTLLYQACDRLRADNLTPAEQRETVETMRETLMTALLHPDTLRGEEFHLFFPNRFIVTAEVNVKETLERVLHTLDKQVIATTGIRLSTPSSLTFPVYENALYSILYYCFLRITKETGAQPTQVEASLHGDRLYLTFTGEGKSMKYLHDALTNQTQPPKQKSADSTFGIQLLAHFVQSTLEVTHTELHCEEPWQSLTLSLAPVTHEASAEGEKKSVLLLEERAEMTWLVSNLLADDYHVMPVRTIEEAFEEMRRSLPSVFIADLSVYAGAEERFMEHIRRNRTLLSHIPFIPLLTWQVSSSVQRELVLWADSYLTLPYDILFLRELVYVAIYGKHEAKQIYMDELGELAHHICCTTHEQTEFIRRLLQVIAHNLKQEELGSAFIAERMNMSPRNFYRRLKDVSTLSLSDLIRNYRMEKASRLLQEEELSIQDVITEVGISSRSYFYKEFTRMFGMTPKEYREKNRPKEEATL</sequence>
<dbReference type="InterPro" id="IPR018062">
    <property type="entry name" value="HTH_AraC-typ_CS"/>
</dbReference>
<dbReference type="SMART" id="SM00342">
    <property type="entry name" value="HTH_ARAC"/>
    <property type="match status" value="1"/>
</dbReference>
<dbReference type="InterPro" id="IPR018060">
    <property type="entry name" value="HTH_AraC"/>
</dbReference>
<evidence type="ECO:0000256" key="1">
    <source>
        <dbReference type="ARBA" id="ARBA00022553"/>
    </source>
</evidence>
<evidence type="ECO:0000256" key="3">
    <source>
        <dbReference type="ARBA" id="ARBA00023125"/>
    </source>
</evidence>
<protein>
    <submittedName>
        <fullName evidence="6">Helix-turn-helix domain-containing protein</fullName>
    </submittedName>
</protein>
<dbReference type="SUPFAM" id="SSF63829">
    <property type="entry name" value="Calcium-dependent phosphotriesterase"/>
    <property type="match status" value="1"/>
</dbReference>
<dbReference type="PROSITE" id="PS00041">
    <property type="entry name" value="HTH_ARAC_FAMILY_1"/>
    <property type="match status" value="1"/>
</dbReference>
<reference evidence="6 7" key="1">
    <citation type="submission" date="2020-08" db="EMBL/GenBank/DDBJ databases">
        <title>Genome public.</title>
        <authorList>
            <person name="Liu C."/>
            <person name="Sun Q."/>
        </authorList>
    </citation>
    <scope>NUCLEOTIDE SEQUENCE [LARGE SCALE GENOMIC DNA]</scope>
    <source>
        <strain evidence="6 7">NSJ-21</strain>
    </source>
</reference>
<keyword evidence="4" id="KW-0804">Transcription</keyword>
<keyword evidence="1" id="KW-0597">Phosphoprotein</keyword>
<dbReference type="Pfam" id="PF07494">
    <property type="entry name" value="Reg_prop"/>
    <property type="match status" value="2"/>
</dbReference>